<evidence type="ECO:0000313" key="11">
    <source>
        <dbReference type="EMBL" id="MCC2231222.1"/>
    </source>
</evidence>
<sequence length="320" mass="37143">MKYSLAPMEGITGYTYRRAFESCFGPMDQYYTPFLSPNSARSFMKREQKEVEPAHNADLPVVPQLLTRNAEDFLWASERLAEYGYKEVNLNLGCPSGTVAAKGKGSGFLSFPEELDLFLEKVFRESPLPVSIKTRIGRNADEEFPRLLAIYRKYPISLLIVHPRIQKDFYKVPPRREPFRLAMQDSPFPVCYNGDIFCREDYEELMSEFPDLDMVMLGRGILVNPGLLRELRGGAPAAKAELREFHERLLDGYVEEFRGDRNLLYRMKELWTYFRYSFEEPERCRRLVRKAGNLAEYRAAVNEIFHMETVRPTGGFSFGK</sequence>
<protein>
    <recommendedName>
        <fullName evidence="7">tRNA-dihydrouridine synthase</fullName>
        <ecNumber evidence="7">1.3.1.-</ecNumber>
    </recommendedName>
</protein>
<feature type="active site" description="Proton donor" evidence="8">
    <location>
        <position position="94"/>
    </location>
</feature>
<proteinExistence type="inferred from homology"/>
<evidence type="ECO:0000313" key="12">
    <source>
        <dbReference type="Proteomes" id="UP001198182"/>
    </source>
</evidence>
<evidence type="ECO:0000256" key="2">
    <source>
        <dbReference type="ARBA" id="ARBA00022630"/>
    </source>
</evidence>
<comment type="cofactor">
    <cofactor evidence="1 7 9">
        <name>FMN</name>
        <dbReference type="ChEBI" id="CHEBI:58210"/>
    </cofactor>
</comment>
<dbReference type="AlphaFoldDB" id="A0AAE3EAU7"/>
<dbReference type="GO" id="GO:0017150">
    <property type="term" value="F:tRNA dihydrouridine synthase activity"/>
    <property type="evidence" value="ECO:0007669"/>
    <property type="project" value="InterPro"/>
</dbReference>
<dbReference type="PANTHER" id="PTHR45846:SF1">
    <property type="entry name" value="TRNA-DIHYDROURIDINE(47) SYNTHASE [NAD(P)(+)]-LIKE"/>
    <property type="match status" value="1"/>
</dbReference>
<keyword evidence="3 7" id="KW-0288">FMN</keyword>
<reference evidence="11" key="1">
    <citation type="submission" date="2021-10" db="EMBL/GenBank/DDBJ databases">
        <title>Anaerobic single-cell dispensing facilitates the cultivation of human gut bacteria.</title>
        <authorList>
            <person name="Afrizal A."/>
        </authorList>
    </citation>
    <scope>NUCLEOTIDE SEQUENCE</scope>
    <source>
        <strain evidence="11">CLA-AA-H215</strain>
    </source>
</reference>
<dbReference type="InterPro" id="IPR018517">
    <property type="entry name" value="tRNA_hU_synthase_CS"/>
</dbReference>
<keyword evidence="6 7" id="KW-0560">Oxidoreductase</keyword>
<feature type="binding site" evidence="9">
    <location>
        <position position="162"/>
    </location>
    <ligand>
        <name>FMN</name>
        <dbReference type="ChEBI" id="CHEBI:58210"/>
    </ligand>
</feature>
<dbReference type="Pfam" id="PF01207">
    <property type="entry name" value="Dus"/>
    <property type="match status" value="1"/>
</dbReference>
<accession>A0AAE3EAU7</accession>
<keyword evidence="4 7" id="KW-0819">tRNA processing</keyword>
<evidence type="ECO:0000256" key="9">
    <source>
        <dbReference type="PIRSR" id="PIRSR006621-2"/>
    </source>
</evidence>
<dbReference type="GO" id="GO:0003723">
    <property type="term" value="F:RNA binding"/>
    <property type="evidence" value="ECO:0007669"/>
    <property type="project" value="TreeGrafter"/>
</dbReference>
<dbReference type="PIRSF" id="PIRSF006621">
    <property type="entry name" value="Dus"/>
    <property type="match status" value="1"/>
</dbReference>
<dbReference type="PROSITE" id="PS01136">
    <property type="entry name" value="UPF0034"/>
    <property type="match status" value="1"/>
</dbReference>
<dbReference type="GO" id="GO:0050660">
    <property type="term" value="F:flavin adenine dinucleotide binding"/>
    <property type="evidence" value="ECO:0007669"/>
    <property type="project" value="InterPro"/>
</dbReference>
<feature type="binding site" evidence="9">
    <location>
        <position position="64"/>
    </location>
    <ligand>
        <name>FMN</name>
        <dbReference type="ChEBI" id="CHEBI:58210"/>
    </ligand>
</feature>
<name>A0AAE3EAU7_9FIRM</name>
<dbReference type="InterPro" id="IPR001269">
    <property type="entry name" value="DUS_fam"/>
</dbReference>
<comment type="function">
    <text evidence="7">Catalyzes the synthesis of 5,6-dihydrouridine (D), a modified base found in the D-loop of most tRNAs, via the reduction of the C5-C6 double bond in target uridines.</text>
</comment>
<feature type="binding site" evidence="9">
    <location>
        <begin position="218"/>
        <end position="219"/>
    </location>
    <ligand>
        <name>FMN</name>
        <dbReference type="ChEBI" id="CHEBI:58210"/>
    </ligand>
</feature>
<evidence type="ECO:0000256" key="5">
    <source>
        <dbReference type="ARBA" id="ARBA00022857"/>
    </source>
</evidence>
<dbReference type="RefSeq" id="WP_308453744.1">
    <property type="nucleotide sequence ID" value="NZ_JAJEQR010000024.1"/>
</dbReference>
<keyword evidence="5" id="KW-0521">NADP</keyword>
<dbReference type="EC" id="1.3.1.-" evidence="7"/>
<keyword evidence="2 7" id="KW-0285">Flavoprotein</keyword>
<dbReference type="SUPFAM" id="SSF51395">
    <property type="entry name" value="FMN-linked oxidoreductases"/>
    <property type="match status" value="1"/>
</dbReference>
<gene>
    <name evidence="11" type="ORF">LKD81_09485</name>
</gene>
<dbReference type="CDD" id="cd02801">
    <property type="entry name" value="DUS_like_FMN"/>
    <property type="match status" value="1"/>
</dbReference>
<dbReference type="Proteomes" id="UP001198182">
    <property type="component" value="Unassembled WGS sequence"/>
</dbReference>
<comment type="similarity">
    <text evidence="7">Belongs to the dus family.</text>
</comment>
<evidence type="ECO:0000256" key="4">
    <source>
        <dbReference type="ARBA" id="ARBA00022694"/>
    </source>
</evidence>
<feature type="binding site" evidence="9">
    <location>
        <position position="133"/>
    </location>
    <ligand>
        <name>FMN</name>
        <dbReference type="ChEBI" id="CHEBI:58210"/>
    </ligand>
</feature>
<comment type="caution">
    <text evidence="11">The sequence shown here is derived from an EMBL/GenBank/DDBJ whole genome shotgun (WGS) entry which is preliminary data.</text>
</comment>
<evidence type="ECO:0000256" key="6">
    <source>
        <dbReference type="ARBA" id="ARBA00023002"/>
    </source>
</evidence>
<evidence type="ECO:0000256" key="1">
    <source>
        <dbReference type="ARBA" id="ARBA00001917"/>
    </source>
</evidence>
<evidence type="ECO:0000256" key="7">
    <source>
        <dbReference type="PIRNR" id="PIRNR006621"/>
    </source>
</evidence>
<feature type="domain" description="DUS-like FMN-binding" evidence="10">
    <location>
        <begin position="5"/>
        <end position="289"/>
    </location>
</feature>
<evidence type="ECO:0000256" key="8">
    <source>
        <dbReference type="PIRSR" id="PIRSR006621-1"/>
    </source>
</evidence>
<keyword evidence="12" id="KW-1185">Reference proteome</keyword>
<organism evidence="11 12">
    <name type="scientific">Hominifimenecus microfluidus</name>
    <dbReference type="NCBI Taxonomy" id="2885348"/>
    <lineage>
        <taxon>Bacteria</taxon>
        <taxon>Bacillati</taxon>
        <taxon>Bacillota</taxon>
        <taxon>Clostridia</taxon>
        <taxon>Lachnospirales</taxon>
        <taxon>Lachnospiraceae</taxon>
        <taxon>Hominifimenecus</taxon>
    </lineage>
</organism>
<dbReference type="InterPro" id="IPR035587">
    <property type="entry name" value="DUS-like_FMN-bd"/>
</dbReference>
<dbReference type="EMBL" id="JAJEQR010000024">
    <property type="protein sequence ID" value="MCC2231222.1"/>
    <property type="molecule type" value="Genomic_DNA"/>
</dbReference>
<dbReference type="Gene3D" id="3.20.20.70">
    <property type="entry name" value="Aldolase class I"/>
    <property type="match status" value="1"/>
</dbReference>
<dbReference type="InterPro" id="IPR013785">
    <property type="entry name" value="Aldolase_TIM"/>
</dbReference>
<evidence type="ECO:0000256" key="3">
    <source>
        <dbReference type="ARBA" id="ARBA00022643"/>
    </source>
</evidence>
<keyword evidence="9" id="KW-0547">Nucleotide-binding</keyword>
<dbReference type="PANTHER" id="PTHR45846">
    <property type="entry name" value="TRNA-DIHYDROURIDINE(47) SYNTHASE [NAD(P)(+)]-LIKE"/>
    <property type="match status" value="1"/>
</dbReference>
<evidence type="ECO:0000259" key="10">
    <source>
        <dbReference type="Pfam" id="PF01207"/>
    </source>
</evidence>